<organism evidence="10 11">
    <name type="scientific">Desulfovibrio piger</name>
    <dbReference type="NCBI Taxonomy" id="901"/>
    <lineage>
        <taxon>Bacteria</taxon>
        <taxon>Pseudomonadati</taxon>
        <taxon>Thermodesulfobacteriota</taxon>
        <taxon>Desulfovibrionia</taxon>
        <taxon>Desulfovibrionales</taxon>
        <taxon>Desulfovibrionaceae</taxon>
        <taxon>Desulfovibrio</taxon>
    </lineage>
</organism>
<dbReference type="SFLD" id="SFLDS00029">
    <property type="entry name" value="Radical_SAM"/>
    <property type="match status" value="1"/>
</dbReference>
<keyword evidence="8" id="KW-0671">Queuosine biosynthesis</keyword>
<keyword evidence="5 8" id="KW-0408">Iron</keyword>
<evidence type="ECO:0000256" key="1">
    <source>
        <dbReference type="ARBA" id="ARBA00022485"/>
    </source>
</evidence>
<dbReference type="GO" id="GO:0000287">
    <property type="term" value="F:magnesium ion binding"/>
    <property type="evidence" value="ECO:0007669"/>
    <property type="project" value="UniProtKB-UniRule"/>
</dbReference>
<feature type="binding site" evidence="8">
    <location>
        <position position="92"/>
    </location>
    <ligand>
        <name>S-adenosyl-L-methionine</name>
        <dbReference type="ChEBI" id="CHEBI:59789"/>
    </ligand>
</feature>
<dbReference type="Proteomes" id="UP000186323">
    <property type="component" value="Chromosome I"/>
</dbReference>
<reference evidence="11" key="1">
    <citation type="submission" date="2016-10" db="EMBL/GenBank/DDBJ databases">
        <authorList>
            <person name="Wegmann U."/>
        </authorList>
    </citation>
    <scope>NUCLEOTIDE SEQUENCE [LARGE SCALE GENOMIC DNA]</scope>
</reference>
<comment type="cofactor">
    <cofactor evidence="8">
        <name>[4Fe-4S] cluster</name>
        <dbReference type="ChEBI" id="CHEBI:49883"/>
    </cofactor>
    <text evidence="8">Binds 1 [4Fe-4S] cluster. The cluster is coordinated with 3 cysteines and an exchangeable S-adenosyl-L-methionine.</text>
</comment>
<evidence type="ECO:0000313" key="11">
    <source>
        <dbReference type="Proteomes" id="UP000186323"/>
    </source>
</evidence>
<dbReference type="GO" id="GO:0051539">
    <property type="term" value="F:4 iron, 4 sulfur cluster binding"/>
    <property type="evidence" value="ECO:0007669"/>
    <property type="project" value="UniProtKB-UniRule"/>
</dbReference>
<evidence type="ECO:0000256" key="4">
    <source>
        <dbReference type="ARBA" id="ARBA00022842"/>
    </source>
</evidence>
<dbReference type="GO" id="GO:0016840">
    <property type="term" value="F:carbon-nitrogen lyase activity"/>
    <property type="evidence" value="ECO:0007669"/>
    <property type="project" value="UniProtKB-UniRule"/>
</dbReference>
<comment type="cofactor">
    <cofactor evidence="8">
        <name>Mg(2+)</name>
        <dbReference type="ChEBI" id="CHEBI:18420"/>
    </cofactor>
</comment>
<dbReference type="KEGG" id="dpg:DESPIGER_1119"/>
<feature type="binding site" evidence="8">
    <location>
        <position position="41"/>
    </location>
    <ligand>
        <name>Mg(2+)</name>
        <dbReference type="ChEBI" id="CHEBI:18420"/>
    </ligand>
</feature>
<comment type="caution">
    <text evidence="8">Lacks conserved residue(s) required for the propagation of feature annotation.</text>
</comment>
<comment type="pathway">
    <text evidence="8">Purine metabolism; 7-cyano-7-deazaguanine biosynthesis.</text>
</comment>
<dbReference type="InterPro" id="IPR027609">
    <property type="entry name" value="rSAM_QueE_proteobac"/>
</dbReference>
<keyword evidence="3 8" id="KW-0479">Metal-binding</keyword>
<dbReference type="PANTHER" id="PTHR42836">
    <property type="entry name" value="7-CARBOXY-7-DEAZAGUANINE SYNTHASE"/>
    <property type="match status" value="1"/>
</dbReference>
<keyword evidence="4 8" id="KW-0460">Magnesium</keyword>
<gene>
    <name evidence="8" type="primary">queE</name>
    <name evidence="10" type="ORF">DESPIGER_1119</name>
</gene>
<evidence type="ECO:0000256" key="3">
    <source>
        <dbReference type="ARBA" id="ARBA00022723"/>
    </source>
</evidence>
<dbReference type="InterPro" id="IPR024924">
    <property type="entry name" value="7-CO-7-deazaguanine_synth-like"/>
</dbReference>
<dbReference type="GO" id="GO:1904047">
    <property type="term" value="F:S-adenosyl-L-methionine binding"/>
    <property type="evidence" value="ECO:0007669"/>
    <property type="project" value="UniProtKB-UniRule"/>
</dbReference>
<keyword evidence="1 8" id="KW-0004">4Fe-4S</keyword>
<dbReference type="PIRSF" id="PIRSF000370">
    <property type="entry name" value="QueE"/>
    <property type="match status" value="1"/>
</dbReference>
<feature type="binding site" evidence="8">
    <location>
        <position position="90"/>
    </location>
    <ligand>
        <name>substrate</name>
    </ligand>
</feature>
<keyword evidence="7 8" id="KW-0456">Lyase</keyword>
<evidence type="ECO:0000256" key="6">
    <source>
        <dbReference type="ARBA" id="ARBA00023014"/>
    </source>
</evidence>
<comment type="catalytic activity">
    <reaction evidence="8">
        <text>6-carboxy-5,6,7,8-tetrahydropterin + H(+) = 7-carboxy-7-carbaguanine + NH4(+)</text>
        <dbReference type="Rhea" id="RHEA:27974"/>
        <dbReference type="ChEBI" id="CHEBI:15378"/>
        <dbReference type="ChEBI" id="CHEBI:28938"/>
        <dbReference type="ChEBI" id="CHEBI:61032"/>
        <dbReference type="ChEBI" id="CHEBI:61036"/>
        <dbReference type="EC" id="4.3.99.3"/>
    </reaction>
</comment>
<dbReference type="RefSeq" id="WP_072337565.1">
    <property type="nucleotide sequence ID" value="NZ_CALJDE010000075.1"/>
</dbReference>
<feature type="binding site" evidence="8">
    <location>
        <begin position="38"/>
        <end position="40"/>
    </location>
    <ligand>
        <name>S-adenosyl-L-methionine</name>
        <dbReference type="ChEBI" id="CHEBI:59789"/>
    </ligand>
</feature>
<sequence>MRTLAVNEFFVTLQGEAAFAGTPAVFVRFQGCPVACPWCDTQYAARLDGATLDFAAVRAKQGPGAGYADVEPAALLAAIRQAGPRHVVLTGGEPCRHDLTELTSRLVAEGFRVQIETSGTMPIRCHAAVWVTLSPKLGMPGGLDVRQDAWERAGEIKFPVDTAEDLVRFEQALAAARRAAARPLTELVWLQPVSQGKEATRLCVEAAFARQWRVSVQVHKYLELR</sequence>
<evidence type="ECO:0000256" key="2">
    <source>
        <dbReference type="ARBA" id="ARBA00022691"/>
    </source>
</evidence>
<dbReference type="GO" id="GO:0008616">
    <property type="term" value="P:tRNA queuosine(34) biosynthetic process"/>
    <property type="evidence" value="ECO:0007669"/>
    <property type="project" value="UniProtKB-UniRule"/>
</dbReference>
<dbReference type="EMBL" id="LT630450">
    <property type="protein sequence ID" value="SFV72971.1"/>
    <property type="molecule type" value="Genomic_DNA"/>
</dbReference>
<evidence type="ECO:0000256" key="5">
    <source>
        <dbReference type="ARBA" id="ARBA00023004"/>
    </source>
</evidence>
<evidence type="ECO:0000259" key="9">
    <source>
        <dbReference type="PROSITE" id="PS51918"/>
    </source>
</evidence>
<comment type="subunit">
    <text evidence="8">Homodimer.</text>
</comment>
<dbReference type="SUPFAM" id="SSF102114">
    <property type="entry name" value="Radical SAM enzymes"/>
    <property type="match status" value="1"/>
</dbReference>
<name>A0A1K1LE33_9BACT</name>
<feature type="binding site" evidence="8">
    <location>
        <position position="36"/>
    </location>
    <ligand>
        <name>[4Fe-4S] cluster</name>
        <dbReference type="ChEBI" id="CHEBI:49883"/>
        <note>4Fe-4S-S-AdoMet</note>
    </ligand>
</feature>
<keyword evidence="6 8" id="KW-0411">Iron-sulfur</keyword>
<comment type="function">
    <text evidence="8">Catalyzes the complex heterocyclic radical-mediated conversion of 6-carboxy-5,6,7,8-tetrahydropterin (CPH4) to 7-carboxy-7-deazaguanine (CDG), a step common to the biosynthetic pathways of all 7-deazapurine-containing compounds.</text>
</comment>
<dbReference type="AlphaFoldDB" id="A0A1K1LE33"/>
<feature type="binding site" evidence="8">
    <location>
        <position position="32"/>
    </location>
    <ligand>
        <name>[4Fe-4S] cluster</name>
        <dbReference type="ChEBI" id="CHEBI:49883"/>
        <note>4Fe-4S-S-AdoMet</note>
    </ligand>
</feature>
<dbReference type="InterPro" id="IPR007197">
    <property type="entry name" value="rSAM"/>
</dbReference>
<dbReference type="PANTHER" id="PTHR42836:SF1">
    <property type="entry name" value="7-CARBOXY-7-DEAZAGUANINE SYNTHASE"/>
    <property type="match status" value="1"/>
</dbReference>
<dbReference type="Pfam" id="PF04055">
    <property type="entry name" value="Radical_SAM"/>
    <property type="match status" value="1"/>
</dbReference>
<proteinExistence type="inferred from homology"/>
<dbReference type="HAMAP" id="MF_00917">
    <property type="entry name" value="QueE"/>
    <property type="match status" value="1"/>
</dbReference>
<dbReference type="NCBIfam" id="TIGR04322">
    <property type="entry name" value="rSAM_QueE_Ecoli"/>
    <property type="match status" value="1"/>
</dbReference>
<dbReference type="Gene3D" id="3.20.20.70">
    <property type="entry name" value="Aldolase class I"/>
    <property type="match status" value="1"/>
</dbReference>
<dbReference type="EC" id="4.3.99.3" evidence="8"/>
<feature type="binding site" evidence="8">
    <location>
        <position position="39"/>
    </location>
    <ligand>
        <name>[4Fe-4S] cluster</name>
        <dbReference type="ChEBI" id="CHEBI:49883"/>
        <note>4Fe-4S-S-AdoMet</note>
    </ligand>
</feature>
<accession>A0A1K1LE33</accession>
<dbReference type="InterPro" id="IPR058240">
    <property type="entry name" value="rSAM_sf"/>
</dbReference>
<dbReference type="OrthoDB" id="9792276at2"/>
<dbReference type="PROSITE" id="PS51918">
    <property type="entry name" value="RADICAL_SAM"/>
    <property type="match status" value="1"/>
</dbReference>
<comment type="similarity">
    <text evidence="8">Belongs to the radical SAM superfamily. 7-carboxy-7-deazaguanine synthase family.</text>
</comment>
<keyword evidence="11" id="KW-1185">Reference proteome</keyword>
<protein>
    <recommendedName>
        <fullName evidence="8">7-carboxy-7-deazaguanine synthase</fullName>
        <shortName evidence="8">CDG synthase</shortName>
        <ecNumber evidence="8">4.3.99.3</ecNumber>
    </recommendedName>
    <alternativeName>
        <fullName evidence="8">Queuosine biosynthesis protein QueE</fullName>
    </alternativeName>
</protein>
<feature type="binding site" evidence="8">
    <location>
        <position position="28"/>
    </location>
    <ligand>
        <name>substrate</name>
    </ligand>
</feature>
<evidence type="ECO:0000313" key="10">
    <source>
        <dbReference type="EMBL" id="SFV72971.1"/>
    </source>
</evidence>
<feature type="binding site" evidence="8">
    <location>
        <begin position="134"/>
        <end position="136"/>
    </location>
    <ligand>
        <name>S-adenosyl-L-methionine</name>
        <dbReference type="ChEBI" id="CHEBI:59789"/>
    </ligand>
</feature>
<comment type="cofactor">
    <cofactor evidence="8">
        <name>S-adenosyl-L-methionine</name>
        <dbReference type="ChEBI" id="CHEBI:59789"/>
    </cofactor>
    <text evidence="8">Binds 1 S-adenosyl-L-methionine per subunit.</text>
</comment>
<dbReference type="InterPro" id="IPR013785">
    <property type="entry name" value="Aldolase_TIM"/>
</dbReference>
<evidence type="ECO:0000256" key="8">
    <source>
        <dbReference type="HAMAP-Rule" id="MF_00917"/>
    </source>
</evidence>
<feature type="domain" description="Radical SAM core" evidence="9">
    <location>
        <begin position="19"/>
        <end position="225"/>
    </location>
</feature>
<keyword evidence="2 8" id="KW-0949">S-adenosyl-L-methionine</keyword>
<evidence type="ECO:0000256" key="7">
    <source>
        <dbReference type="ARBA" id="ARBA00023239"/>
    </source>
</evidence>
<feature type="binding site" evidence="8">
    <location>
        <begin position="13"/>
        <end position="15"/>
    </location>
    <ligand>
        <name>substrate</name>
    </ligand>
</feature>
<dbReference type="UniPathway" id="UPA00391"/>